<organism evidence="1 2">
    <name type="scientific">Rubus argutus</name>
    <name type="common">Southern blackberry</name>
    <dbReference type="NCBI Taxonomy" id="59490"/>
    <lineage>
        <taxon>Eukaryota</taxon>
        <taxon>Viridiplantae</taxon>
        <taxon>Streptophyta</taxon>
        <taxon>Embryophyta</taxon>
        <taxon>Tracheophyta</taxon>
        <taxon>Spermatophyta</taxon>
        <taxon>Magnoliopsida</taxon>
        <taxon>eudicotyledons</taxon>
        <taxon>Gunneridae</taxon>
        <taxon>Pentapetalae</taxon>
        <taxon>rosids</taxon>
        <taxon>fabids</taxon>
        <taxon>Rosales</taxon>
        <taxon>Rosaceae</taxon>
        <taxon>Rosoideae</taxon>
        <taxon>Rosoideae incertae sedis</taxon>
        <taxon>Rubus</taxon>
    </lineage>
</organism>
<keyword evidence="2" id="KW-1185">Reference proteome</keyword>
<sequence>MRFFEGHIFHGGDDAVPIEAASVVANIRDSSGNVADVSSTRTGRKRKFEKRKGSSIDRRDIIEKEIISDGISELGENFTAERNAGVAEELIPSTGSIGGSDGIGLGGDEHGLIMGSNGGIDWVLGLKTGGVAELHGGLVAERARVRCDDWARGRAVTVMAGIVGDRWVRGLGSSMPAVAVLLCRRWFVGEDWIGLRMMIGEAMGTVVWLL</sequence>
<evidence type="ECO:0000313" key="2">
    <source>
        <dbReference type="Proteomes" id="UP001457282"/>
    </source>
</evidence>
<evidence type="ECO:0000313" key="1">
    <source>
        <dbReference type="EMBL" id="KAK9943110.1"/>
    </source>
</evidence>
<accession>A0AAW1Y4Z3</accession>
<dbReference type="EMBL" id="JBEDUW010000002">
    <property type="protein sequence ID" value="KAK9943110.1"/>
    <property type="molecule type" value="Genomic_DNA"/>
</dbReference>
<gene>
    <name evidence="1" type="ORF">M0R45_008729</name>
</gene>
<name>A0AAW1Y4Z3_RUBAR</name>
<proteinExistence type="predicted"/>
<protein>
    <submittedName>
        <fullName evidence="1">Uncharacterized protein</fullName>
    </submittedName>
</protein>
<reference evidence="1 2" key="1">
    <citation type="journal article" date="2023" name="G3 (Bethesda)">
        <title>A chromosome-length genome assembly and annotation of blackberry (Rubus argutus, cv. 'Hillquist').</title>
        <authorList>
            <person name="Bruna T."/>
            <person name="Aryal R."/>
            <person name="Dudchenko O."/>
            <person name="Sargent D.J."/>
            <person name="Mead D."/>
            <person name="Buti M."/>
            <person name="Cavallini A."/>
            <person name="Hytonen T."/>
            <person name="Andres J."/>
            <person name="Pham M."/>
            <person name="Weisz D."/>
            <person name="Mascagni F."/>
            <person name="Usai G."/>
            <person name="Natali L."/>
            <person name="Bassil N."/>
            <person name="Fernandez G.E."/>
            <person name="Lomsadze A."/>
            <person name="Armour M."/>
            <person name="Olukolu B."/>
            <person name="Poorten T."/>
            <person name="Britton C."/>
            <person name="Davik J."/>
            <person name="Ashrafi H."/>
            <person name="Aiden E.L."/>
            <person name="Borodovsky M."/>
            <person name="Worthington M."/>
        </authorList>
    </citation>
    <scope>NUCLEOTIDE SEQUENCE [LARGE SCALE GENOMIC DNA]</scope>
    <source>
        <strain evidence="1">PI 553951</strain>
    </source>
</reference>
<dbReference type="Proteomes" id="UP001457282">
    <property type="component" value="Unassembled WGS sequence"/>
</dbReference>
<dbReference type="AlphaFoldDB" id="A0AAW1Y4Z3"/>
<comment type="caution">
    <text evidence="1">The sequence shown here is derived from an EMBL/GenBank/DDBJ whole genome shotgun (WGS) entry which is preliminary data.</text>
</comment>